<dbReference type="GO" id="GO:0031262">
    <property type="term" value="C:Ndc80 complex"/>
    <property type="evidence" value="ECO:0007669"/>
    <property type="project" value="InterPro"/>
</dbReference>
<dbReference type="Pfam" id="PF03800">
    <property type="entry name" value="Nuf2"/>
    <property type="match status" value="1"/>
</dbReference>
<dbReference type="InterPro" id="IPR005549">
    <property type="entry name" value="Kinetochore_Nuf2_N"/>
</dbReference>
<evidence type="ECO:0000256" key="9">
    <source>
        <dbReference type="SAM" id="Coils"/>
    </source>
</evidence>
<feature type="coiled-coil region" evidence="9">
    <location>
        <begin position="208"/>
        <end position="309"/>
    </location>
</feature>
<evidence type="ECO:0000256" key="2">
    <source>
        <dbReference type="ARBA" id="ARBA00005498"/>
    </source>
</evidence>
<keyword evidence="13" id="KW-1185">Reference proteome</keyword>
<feature type="coiled-coil region" evidence="9">
    <location>
        <begin position="341"/>
        <end position="368"/>
    </location>
</feature>
<organism evidence="12 13">
    <name type="scientific">Saccharomycodes ludwigii</name>
    <dbReference type="NCBI Taxonomy" id="36035"/>
    <lineage>
        <taxon>Eukaryota</taxon>
        <taxon>Fungi</taxon>
        <taxon>Dikarya</taxon>
        <taxon>Ascomycota</taxon>
        <taxon>Saccharomycotina</taxon>
        <taxon>Saccharomycetes</taxon>
        <taxon>Saccharomycodales</taxon>
        <taxon>Saccharomycodaceae</taxon>
        <taxon>Saccharomycodes</taxon>
    </lineage>
</organism>
<evidence type="ECO:0000256" key="7">
    <source>
        <dbReference type="ARBA" id="ARBA00023306"/>
    </source>
</evidence>
<keyword evidence="4" id="KW-0132">Cell division</keyword>
<keyword evidence="7" id="KW-0131">Cell cycle</keyword>
<comment type="subcellular location">
    <subcellularLocation>
        <location evidence="1">Chromosome</location>
        <location evidence="1">Centromere</location>
    </subcellularLocation>
</comment>
<feature type="domain" description="Kinetochore protein Nuf2 N-terminal" evidence="11">
    <location>
        <begin position="35"/>
        <end position="179"/>
    </location>
</feature>
<proteinExistence type="inferred from homology"/>
<feature type="compositionally biased region" description="Polar residues" evidence="10">
    <location>
        <begin position="1"/>
        <end position="10"/>
    </location>
</feature>
<evidence type="ECO:0000256" key="4">
    <source>
        <dbReference type="ARBA" id="ARBA00022618"/>
    </source>
</evidence>
<evidence type="ECO:0000256" key="1">
    <source>
        <dbReference type="ARBA" id="ARBA00004584"/>
    </source>
</evidence>
<accession>A0A376B4U1</accession>
<dbReference type="InterPro" id="IPR038275">
    <property type="entry name" value="Nuf2_N_sf"/>
</dbReference>
<feature type="compositionally biased region" description="Low complexity" evidence="10">
    <location>
        <begin position="11"/>
        <end position="25"/>
    </location>
</feature>
<dbReference type="VEuPathDB" id="FungiDB:SCODWIG_01255"/>
<dbReference type="Proteomes" id="UP000262825">
    <property type="component" value="Unassembled WGS sequence"/>
</dbReference>
<dbReference type="EMBL" id="UFAJ01000152">
    <property type="protein sequence ID" value="SSD59494.1"/>
    <property type="molecule type" value="Genomic_DNA"/>
</dbReference>
<name>A0A376B4U1_9ASCO</name>
<evidence type="ECO:0000256" key="8">
    <source>
        <dbReference type="ARBA" id="ARBA00023328"/>
    </source>
</evidence>
<evidence type="ECO:0000313" key="12">
    <source>
        <dbReference type="EMBL" id="SSD59494.1"/>
    </source>
</evidence>
<feature type="region of interest" description="Disordered" evidence="10">
    <location>
        <begin position="1"/>
        <end position="25"/>
    </location>
</feature>
<keyword evidence="6 9" id="KW-0175">Coiled coil</keyword>
<gene>
    <name evidence="12" type="ORF">SCODWIG_01255</name>
</gene>
<reference evidence="13" key="1">
    <citation type="submission" date="2018-06" db="EMBL/GenBank/DDBJ databases">
        <authorList>
            <person name="Guldener U."/>
        </authorList>
    </citation>
    <scope>NUCLEOTIDE SEQUENCE [LARGE SCALE GENOMIC DNA]</scope>
    <source>
        <strain evidence="13">UTAD17</strain>
    </source>
</reference>
<evidence type="ECO:0000259" key="11">
    <source>
        <dbReference type="Pfam" id="PF03800"/>
    </source>
</evidence>
<evidence type="ECO:0000256" key="10">
    <source>
        <dbReference type="SAM" id="MobiDB-lite"/>
    </source>
</evidence>
<evidence type="ECO:0000313" key="13">
    <source>
        <dbReference type="Proteomes" id="UP000262825"/>
    </source>
</evidence>
<protein>
    <submittedName>
        <fullName evidence="12">Related to Probable kinetochore protein NUF2</fullName>
    </submittedName>
</protein>
<dbReference type="AlphaFoldDB" id="A0A376B4U1"/>
<feature type="coiled-coil region" evidence="9">
    <location>
        <begin position="441"/>
        <end position="475"/>
    </location>
</feature>
<keyword evidence="5" id="KW-0498">Mitosis</keyword>
<evidence type="ECO:0000256" key="3">
    <source>
        <dbReference type="ARBA" id="ARBA00022454"/>
    </source>
</evidence>
<comment type="similarity">
    <text evidence="2">Belongs to the NUF2 family.</text>
</comment>
<dbReference type="Gene3D" id="1.10.418.60">
    <property type="entry name" value="Ncd80 complex, Nuf2 subunit"/>
    <property type="match status" value="1"/>
</dbReference>
<sequence length="482" mass="56737">MNHYQAKNYQSSRSTKTPATTAASSLKGPNTYTTDVFPILSLDELVTCLQSCDFSIATKASLSKPTSAFIITLYKQIIDSFMGVSPDDLINDLRRKERGDGGSTSNVNNNNINYETIHTLVLNKICYKFFQDIGVLDFNIMDLYKPEVFRTIRLLSAVINYARFREERMYDCDKFIATTEYLLEQLKQKFDERNSIVNQLGKYKEWDFDNVGMQLEKLETDNKNVEQNLRKLVTTQETLTIDYDNYRSVKQKLLIELEQLSFQEIELESERDKLIKYSKMDIGGMDNVIKDLQNQLDEKKKTLTSLEHKQHDLYLAIEKFQKCYNDLTQLLNYIIRDIQETHIKEVELKELKQQNELTENKLKNILDTNILMKINILKSQLEQQESSWQELRINMEQKSSENDERITDLQKQYKEEVIPRVEKQKKFVTDELINGKLRELNSEFDNIKQSFQSEIMELEREYSRLAQYLNQYIQNVVNELGD</sequence>
<evidence type="ECO:0000256" key="5">
    <source>
        <dbReference type="ARBA" id="ARBA00022776"/>
    </source>
</evidence>
<keyword evidence="3" id="KW-0158">Chromosome</keyword>
<evidence type="ECO:0000256" key="6">
    <source>
        <dbReference type="ARBA" id="ARBA00023054"/>
    </source>
</evidence>
<dbReference type="GO" id="GO:0051301">
    <property type="term" value="P:cell division"/>
    <property type="evidence" value="ECO:0007669"/>
    <property type="project" value="UniProtKB-KW"/>
</dbReference>
<keyword evidence="8" id="KW-0137">Centromere</keyword>